<dbReference type="Gene3D" id="3.40.630.30">
    <property type="match status" value="1"/>
</dbReference>
<evidence type="ECO:0000313" key="5">
    <source>
        <dbReference type="Proteomes" id="UP000306147"/>
    </source>
</evidence>
<dbReference type="SUPFAM" id="SSF55729">
    <property type="entry name" value="Acyl-CoA N-acyltransferases (Nat)"/>
    <property type="match status" value="1"/>
</dbReference>
<name>A0A4S1X5P0_9SPHN</name>
<dbReference type="OrthoDB" id="9789603at2"/>
<dbReference type="InterPro" id="IPR016181">
    <property type="entry name" value="Acyl_CoA_acyltransferase"/>
</dbReference>
<gene>
    <name evidence="4" type="ORF">E5A73_19365</name>
</gene>
<sequence length="154" mass="17121">MSDLLIRKAAPGDLPAILAMLAEDTIPADRETDPADPRYRAAFDAIAADPNQLLVAAEIDGRVVGTLQLSFLPGLSFRGAWRGQIEAVRIASDLRGRRYGEQLIAWAVARCRDRDCFLVQLTSSNARTDAHRFYARLGWTQSHTGFKLKLKEPR</sequence>
<dbReference type="PANTHER" id="PTHR43877:SF2">
    <property type="entry name" value="AMINOALKYLPHOSPHONATE N-ACETYLTRANSFERASE-RELATED"/>
    <property type="match status" value="1"/>
</dbReference>
<evidence type="ECO:0000256" key="1">
    <source>
        <dbReference type="ARBA" id="ARBA00022679"/>
    </source>
</evidence>
<dbReference type="Pfam" id="PF00583">
    <property type="entry name" value="Acetyltransf_1"/>
    <property type="match status" value="1"/>
</dbReference>
<comment type="caution">
    <text evidence="4">The sequence shown here is derived from an EMBL/GenBank/DDBJ whole genome shotgun (WGS) entry which is preliminary data.</text>
</comment>
<keyword evidence="2" id="KW-0012">Acyltransferase</keyword>
<dbReference type="EMBL" id="SRXT01000008">
    <property type="protein sequence ID" value="TGX49666.1"/>
    <property type="molecule type" value="Genomic_DNA"/>
</dbReference>
<dbReference type="RefSeq" id="WP_135965490.1">
    <property type="nucleotide sequence ID" value="NZ_SRXT01000008.1"/>
</dbReference>
<keyword evidence="1 4" id="KW-0808">Transferase</keyword>
<evidence type="ECO:0000313" key="4">
    <source>
        <dbReference type="EMBL" id="TGX49666.1"/>
    </source>
</evidence>
<evidence type="ECO:0000256" key="2">
    <source>
        <dbReference type="ARBA" id="ARBA00023315"/>
    </source>
</evidence>
<dbReference type="Proteomes" id="UP000306147">
    <property type="component" value="Unassembled WGS sequence"/>
</dbReference>
<reference evidence="4 5" key="1">
    <citation type="submission" date="2019-04" db="EMBL/GenBank/DDBJ databases">
        <title>Sphingomonas psychrotolerans sp. nov., isolated from soil in the Tianshan Mountains, Xinjiang, China.</title>
        <authorList>
            <person name="Luo Y."/>
            <person name="Sheng H."/>
        </authorList>
    </citation>
    <scope>NUCLEOTIDE SEQUENCE [LARGE SCALE GENOMIC DNA]</scope>
    <source>
        <strain evidence="4 5">ZFGT-11</strain>
    </source>
</reference>
<evidence type="ECO:0000259" key="3">
    <source>
        <dbReference type="PROSITE" id="PS51186"/>
    </source>
</evidence>
<dbReference type="CDD" id="cd04301">
    <property type="entry name" value="NAT_SF"/>
    <property type="match status" value="1"/>
</dbReference>
<keyword evidence="5" id="KW-1185">Reference proteome</keyword>
<dbReference type="InterPro" id="IPR000182">
    <property type="entry name" value="GNAT_dom"/>
</dbReference>
<dbReference type="AlphaFoldDB" id="A0A4S1X5P0"/>
<accession>A0A4S1X5P0</accession>
<protein>
    <submittedName>
        <fullName evidence="4">GNAT family N-acetyltransferase</fullName>
    </submittedName>
</protein>
<feature type="domain" description="N-acetyltransferase" evidence="3">
    <location>
        <begin position="4"/>
        <end position="154"/>
    </location>
</feature>
<organism evidence="4 5">
    <name type="scientific">Sphingomonas gei</name>
    <dbReference type="NCBI Taxonomy" id="1395960"/>
    <lineage>
        <taxon>Bacteria</taxon>
        <taxon>Pseudomonadati</taxon>
        <taxon>Pseudomonadota</taxon>
        <taxon>Alphaproteobacteria</taxon>
        <taxon>Sphingomonadales</taxon>
        <taxon>Sphingomonadaceae</taxon>
        <taxon>Sphingomonas</taxon>
    </lineage>
</organism>
<dbReference type="InterPro" id="IPR050832">
    <property type="entry name" value="Bact_Acetyltransf"/>
</dbReference>
<dbReference type="PANTHER" id="PTHR43877">
    <property type="entry name" value="AMINOALKYLPHOSPHONATE N-ACETYLTRANSFERASE-RELATED-RELATED"/>
    <property type="match status" value="1"/>
</dbReference>
<dbReference type="GO" id="GO:0016747">
    <property type="term" value="F:acyltransferase activity, transferring groups other than amino-acyl groups"/>
    <property type="evidence" value="ECO:0007669"/>
    <property type="project" value="InterPro"/>
</dbReference>
<dbReference type="PROSITE" id="PS51186">
    <property type="entry name" value="GNAT"/>
    <property type="match status" value="1"/>
</dbReference>
<proteinExistence type="predicted"/>